<accession>K9WQV0</accession>
<protein>
    <submittedName>
        <fullName evidence="1">Uncharacterized protein</fullName>
    </submittedName>
</protein>
<organism evidence="1 2">
    <name type="scientific">Allocoleopsis franciscana PCC 7113</name>
    <dbReference type="NCBI Taxonomy" id="1173027"/>
    <lineage>
        <taxon>Bacteria</taxon>
        <taxon>Bacillati</taxon>
        <taxon>Cyanobacteriota</taxon>
        <taxon>Cyanophyceae</taxon>
        <taxon>Coleofasciculales</taxon>
        <taxon>Coleofasciculaceae</taxon>
        <taxon>Allocoleopsis</taxon>
        <taxon>Allocoleopsis franciscana</taxon>
    </lineage>
</organism>
<dbReference type="Proteomes" id="UP000010471">
    <property type="component" value="Plasmid pMIC7113.03"/>
</dbReference>
<dbReference type="AlphaFoldDB" id="K9WQV0"/>
<keyword evidence="2" id="KW-1185">Reference proteome</keyword>
<evidence type="ECO:0000313" key="1">
    <source>
        <dbReference type="EMBL" id="AFZ22149.1"/>
    </source>
</evidence>
<keyword evidence="1" id="KW-0614">Plasmid</keyword>
<sequence length="35" mass="4041">MATPVDVVKRTFDQIERSHRPLFALELAQAVPMWS</sequence>
<evidence type="ECO:0000313" key="2">
    <source>
        <dbReference type="Proteomes" id="UP000010471"/>
    </source>
</evidence>
<dbReference type="EMBL" id="CP003633">
    <property type="protein sequence ID" value="AFZ22149.1"/>
    <property type="molecule type" value="Genomic_DNA"/>
</dbReference>
<gene>
    <name evidence="1" type="ORF">Mic7113_6576</name>
</gene>
<proteinExistence type="predicted"/>
<name>K9WQV0_9CYAN</name>
<dbReference type="KEGG" id="mic:Mic7113_6576"/>
<dbReference type="HOGENOM" id="CLU_3365888_0_0_3"/>
<reference evidence="1 2" key="1">
    <citation type="submission" date="2012-06" db="EMBL/GenBank/DDBJ databases">
        <title>Finished plasmid 3 of genome of Microcoleus sp. PCC 7113.</title>
        <authorList>
            <consortium name="US DOE Joint Genome Institute"/>
            <person name="Gugger M."/>
            <person name="Coursin T."/>
            <person name="Rippka R."/>
            <person name="Tandeau De Marsac N."/>
            <person name="Huntemann M."/>
            <person name="Wei C.-L."/>
            <person name="Han J."/>
            <person name="Detter J.C."/>
            <person name="Han C."/>
            <person name="Tapia R."/>
            <person name="Chen A."/>
            <person name="Kyrpides N."/>
            <person name="Mavromatis K."/>
            <person name="Markowitz V."/>
            <person name="Szeto E."/>
            <person name="Ivanova N."/>
            <person name="Pagani I."/>
            <person name="Pati A."/>
            <person name="Goodwin L."/>
            <person name="Nordberg H.P."/>
            <person name="Cantor M.N."/>
            <person name="Hua S.X."/>
            <person name="Woyke T."/>
            <person name="Kerfeld C.A."/>
        </authorList>
    </citation>
    <scope>NUCLEOTIDE SEQUENCE [LARGE SCALE GENOMIC DNA]</scope>
    <source>
        <strain evidence="1 2">PCC 7113</strain>
        <plasmid evidence="1 2">pMIC7113.03</plasmid>
    </source>
</reference>
<geneLocation type="plasmid" evidence="1 2">
    <name>pMIC7113.03</name>
</geneLocation>